<evidence type="ECO:0000313" key="2">
    <source>
        <dbReference type="Proteomes" id="UP000798662"/>
    </source>
</evidence>
<name>A0ACC3BHS9_PYRYE</name>
<sequence>MAGSSPASGWPLAPGLGGGPAVEASAEQPPPRYLVPPHGPSSPLGLLAGRHQPLRDTPSAAPPQWRGGSVGDRVAAGGGGGGGNGGNDGGGGGVGGGGGGDGRGSGRGRSGEGAPHYPQLLSGRRGCPYAADSHDVAVRQLDVRLQTFRKDILATTGDWLSASPCSSASLSWAPVASPVYRGDANGGGGGDLRGGGCGNFVRDESGGGGGRRWGGGSGDGRGDGGGHPDWAPASRLREPPRSSVLVARWGGGADVDGGGGGGGGGSGGGGCGPGGGLPIPRTMLPDRPPMPTAPPPQATPVRPPLPPLPPAKAEPPPSLLRLSPLMVATFPEYALLRRSPRARSWLQAAFASNGAPLPAVSVRGTPDGLRPEAIETAISYTRTVRLPSAWGAGGSPGPGSDGDGGGSGSSGGSGGGGGGGGGMIGHGAAVETGLGPILFSYTNTFIPVSSPPLGEEDSDIVTLLVVADVTVDNLPAASAGAFYVPTESRAVYDRRSGEFLSITSRPLPRKPGEASGCDGRGSEDMYQLQWEYYQLGDCRACRPTSSRCRSTVTSLLCSPSGWPGGGGNGSSPSTSGSAEGARSSLSASSPVAEGASSFALLSRMDCLLQPAAPPPAIPNSTPPLCTSAVATASHGVSAVAALTHSLRGLFGVAIGPALSWVEAFGPLPKLPPSMSLVQEYAPAGPSASVRLRTLAARLFLPPRAFRPLGLDRDHAGGGGLKLGQIFGGRVGVGVVVGVDGSGGSGGGDDFDGFDADDAADTGMGTRRHVRVRRRKLDLKDVETDKEKERILRNRAAAMRSNAKRRDARIAKAAAKMAAAAREGGGGVGGGRDPKRRG</sequence>
<accession>A0ACC3BHS9</accession>
<dbReference type="Proteomes" id="UP000798662">
    <property type="component" value="Chromosome 1"/>
</dbReference>
<evidence type="ECO:0000313" key="1">
    <source>
        <dbReference type="EMBL" id="KAK1857440.1"/>
    </source>
</evidence>
<comment type="caution">
    <text evidence="1">The sequence shown here is derived from an EMBL/GenBank/DDBJ whole genome shotgun (WGS) entry which is preliminary data.</text>
</comment>
<protein>
    <submittedName>
        <fullName evidence="1">Uncharacterized protein</fullName>
    </submittedName>
</protein>
<reference evidence="1" key="1">
    <citation type="submission" date="2019-11" db="EMBL/GenBank/DDBJ databases">
        <title>Nori genome reveals adaptations in red seaweeds to the harsh intertidal environment.</title>
        <authorList>
            <person name="Wang D."/>
            <person name="Mao Y."/>
        </authorList>
    </citation>
    <scope>NUCLEOTIDE SEQUENCE</scope>
    <source>
        <tissue evidence="1">Gametophyte</tissue>
    </source>
</reference>
<dbReference type="EMBL" id="CM020618">
    <property type="protein sequence ID" value="KAK1857440.1"/>
    <property type="molecule type" value="Genomic_DNA"/>
</dbReference>
<keyword evidence="2" id="KW-1185">Reference proteome</keyword>
<gene>
    <name evidence="1" type="ORF">I4F81_000057</name>
</gene>
<organism evidence="1 2">
    <name type="scientific">Pyropia yezoensis</name>
    <name type="common">Susabi-nori</name>
    <name type="synonym">Porphyra yezoensis</name>
    <dbReference type="NCBI Taxonomy" id="2788"/>
    <lineage>
        <taxon>Eukaryota</taxon>
        <taxon>Rhodophyta</taxon>
        <taxon>Bangiophyceae</taxon>
        <taxon>Bangiales</taxon>
        <taxon>Bangiaceae</taxon>
        <taxon>Pyropia</taxon>
    </lineage>
</organism>
<proteinExistence type="predicted"/>